<evidence type="ECO:0000313" key="7">
    <source>
        <dbReference type="Proteomes" id="UP000277811"/>
    </source>
</evidence>
<keyword evidence="4" id="KW-0804">Transcription</keyword>
<dbReference type="PANTHER" id="PTHR30146">
    <property type="entry name" value="LACI-RELATED TRANSCRIPTIONAL REPRESSOR"/>
    <property type="match status" value="1"/>
</dbReference>
<name>A0A498R9H9_9FIRM</name>
<gene>
    <name evidence="6" type="ORF">LUCI_0999</name>
</gene>
<dbReference type="CDD" id="cd06267">
    <property type="entry name" value="PBP1_LacI_sugar_binding-like"/>
    <property type="match status" value="1"/>
</dbReference>
<proteinExistence type="predicted"/>
<evidence type="ECO:0000259" key="5">
    <source>
        <dbReference type="PROSITE" id="PS50932"/>
    </source>
</evidence>
<dbReference type="CDD" id="cd01392">
    <property type="entry name" value="HTH_LacI"/>
    <property type="match status" value="1"/>
</dbReference>
<dbReference type="PANTHER" id="PTHR30146:SF148">
    <property type="entry name" value="HTH-TYPE TRANSCRIPTIONAL REPRESSOR PURR-RELATED"/>
    <property type="match status" value="1"/>
</dbReference>
<evidence type="ECO:0000256" key="1">
    <source>
        <dbReference type="ARBA" id="ARBA00022491"/>
    </source>
</evidence>
<evidence type="ECO:0000256" key="4">
    <source>
        <dbReference type="ARBA" id="ARBA00023163"/>
    </source>
</evidence>
<dbReference type="AlphaFoldDB" id="A0A498R9H9"/>
<dbReference type="RefSeq" id="WP_122626762.1">
    <property type="nucleotide sequence ID" value="NZ_UPPP01000059.1"/>
</dbReference>
<dbReference type="Gene3D" id="3.40.50.2300">
    <property type="match status" value="2"/>
</dbReference>
<dbReference type="GO" id="GO:0003700">
    <property type="term" value="F:DNA-binding transcription factor activity"/>
    <property type="evidence" value="ECO:0007669"/>
    <property type="project" value="TreeGrafter"/>
</dbReference>
<dbReference type="Pfam" id="PF00356">
    <property type="entry name" value="LacI"/>
    <property type="match status" value="1"/>
</dbReference>
<dbReference type="PROSITE" id="PS50932">
    <property type="entry name" value="HTH_LACI_2"/>
    <property type="match status" value="1"/>
</dbReference>
<dbReference type="InterPro" id="IPR046335">
    <property type="entry name" value="LacI/GalR-like_sensor"/>
</dbReference>
<dbReference type="GO" id="GO:0000976">
    <property type="term" value="F:transcription cis-regulatory region binding"/>
    <property type="evidence" value="ECO:0007669"/>
    <property type="project" value="TreeGrafter"/>
</dbReference>
<sequence>MSATIKDIALAAGVSHITVSRALNGNKSVRPETRERIARIAKEMNYAPNLNAKSLVLDKSHSIGLFFSTLKQGTTTEFFYQAVTGVIGIIKEKYNVVIKGIDEIQDYSVINRRNFDAILVVSQREGDDDFISHVLLNDIPLVVMNRETRGPGVVNVLVNDCLGAYEATRYFLQNGHEKIAIIEGKEDFQSNMARKQGFVKAMKEANKPILSNYIRWGDYGFESGYYAMKELLREAERPTAVFCFNDSMALGAMRAAFESGLSVPADISVIGFDDTVYARYVTPALTTVHRPIEKMSREGARRAIDIIERKDCESGVFYINTELKIRDSVMCII</sequence>
<organism evidence="6 7">
    <name type="scientific">Lucifera butyrica</name>
    <dbReference type="NCBI Taxonomy" id="1351585"/>
    <lineage>
        <taxon>Bacteria</taxon>
        <taxon>Bacillati</taxon>
        <taxon>Bacillota</taxon>
        <taxon>Negativicutes</taxon>
        <taxon>Veillonellales</taxon>
        <taxon>Veillonellaceae</taxon>
        <taxon>Lucifera</taxon>
    </lineage>
</organism>
<keyword evidence="2" id="KW-0805">Transcription regulation</keyword>
<accession>A0A498R9H9</accession>
<keyword evidence="1" id="KW-0678">Repressor</keyword>
<dbReference type="InterPro" id="IPR010982">
    <property type="entry name" value="Lambda_DNA-bd_dom_sf"/>
</dbReference>
<evidence type="ECO:0000313" key="6">
    <source>
        <dbReference type="EMBL" id="VBB05788.1"/>
    </source>
</evidence>
<keyword evidence="7" id="KW-1185">Reference proteome</keyword>
<dbReference type="Gene3D" id="1.10.260.40">
    <property type="entry name" value="lambda repressor-like DNA-binding domains"/>
    <property type="match status" value="1"/>
</dbReference>
<dbReference type="InterPro" id="IPR000843">
    <property type="entry name" value="HTH_LacI"/>
</dbReference>
<dbReference type="EMBL" id="UPPP01000059">
    <property type="protein sequence ID" value="VBB05788.1"/>
    <property type="molecule type" value="Genomic_DNA"/>
</dbReference>
<dbReference type="SUPFAM" id="SSF47413">
    <property type="entry name" value="lambda repressor-like DNA-binding domains"/>
    <property type="match status" value="1"/>
</dbReference>
<dbReference type="PROSITE" id="PS00356">
    <property type="entry name" value="HTH_LACI_1"/>
    <property type="match status" value="1"/>
</dbReference>
<dbReference type="OrthoDB" id="9789891at2"/>
<keyword evidence="3" id="KW-0238">DNA-binding</keyword>
<protein>
    <recommendedName>
        <fullName evidence="5">HTH lacI-type domain-containing protein</fullName>
    </recommendedName>
</protein>
<feature type="domain" description="HTH lacI-type" evidence="5">
    <location>
        <begin position="3"/>
        <end position="57"/>
    </location>
</feature>
<evidence type="ECO:0000256" key="3">
    <source>
        <dbReference type="ARBA" id="ARBA00023125"/>
    </source>
</evidence>
<reference evidence="6 7" key="1">
    <citation type="submission" date="2018-06" db="EMBL/GenBank/DDBJ databases">
        <authorList>
            <person name="Strepis N."/>
        </authorList>
    </citation>
    <scope>NUCLEOTIDE SEQUENCE [LARGE SCALE GENOMIC DNA]</scope>
    <source>
        <strain evidence="6">LUCI</strain>
    </source>
</reference>
<dbReference type="Proteomes" id="UP000277811">
    <property type="component" value="Unassembled WGS sequence"/>
</dbReference>
<dbReference type="Pfam" id="PF13377">
    <property type="entry name" value="Peripla_BP_3"/>
    <property type="match status" value="1"/>
</dbReference>
<evidence type="ECO:0000256" key="2">
    <source>
        <dbReference type="ARBA" id="ARBA00023015"/>
    </source>
</evidence>
<dbReference type="SMART" id="SM00354">
    <property type="entry name" value="HTH_LACI"/>
    <property type="match status" value="1"/>
</dbReference>
<dbReference type="InterPro" id="IPR028082">
    <property type="entry name" value="Peripla_BP_I"/>
</dbReference>
<dbReference type="SUPFAM" id="SSF53822">
    <property type="entry name" value="Periplasmic binding protein-like I"/>
    <property type="match status" value="1"/>
</dbReference>